<comment type="similarity">
    <text evidence="3 11">Belongs to the membrane-bound acyltransferase family.</text>
</comment>
<feature type="transmembrane region" description="Helical" evidence="12">
    <location>
        <begin position="329"/>
        <end position="348"/>
    </location>
</feature>
<name>A0A0A2SS99_9GAMM</name>
<dbReference type="PANTHER" id="PTHR13285:SF23">
    <property type="entry name" value="TEICHOIC ACID D-ALANYLTRANSFERASE"/>
    <property type="match status" value="1"/>
</dbReference>
<dbReference type="InterPro" id="IPR004299">
    <property type="entry name" value="MBOAT_fam"/>
</dbReference>
<feature type="transmembrane region" description="Helical" evidence="12">
    <location>
        <begin position="307"/>
        <end position="323"/>
    </location>
</feature>
<dbReference type="PIRSF" id="PIRSF016636">
    <property type="entry name" value="AlgI_DltB"/>
    <property type="match status" value="1"/>
</dbReference>
<keyword evidence="8 12" id="KW-1133">Transmembrane helix</keyword>
<comment type="pathway">
    <text evidence="2 11">Glycan biosynthesis; alginate biosynthesis.</text>
</comment>
<proteinExistence type="inferred from homology"/>
<feature type="transmembrane region" description="Helical" evidence="12">
    <location>
        <begin position="144"/>
        <end position="164"/>
    </location>
</feature>
<dbReference type="AlphaFoldDB" id="A0A0A2SS99"/>
<keyword evidence="5 11" id="KW-0808">Transferase</keyword>
<feature type="transmembrane region" description="Helical" evidence="12">
    <location>
        <begin position="116"/>
        <end position="132"/>
    </location>
</feature>
<evidence type="ECO:0000256" key="1">
    <source>
        <dbReference type="ARBA" id="ARBA00004651"/>
    </source>
</evidence>
<feature type="transmembrane region" description="Helical" evidence="12">
    <location>
        <begin position="387"/>
        <end position="407"/>
    </location>
</feature>
<keyword evidence="7 11" id="KW-0016">Alginate biosynthesis</keyword>
<dbReference type="PIRSF" id="PIRSF500217">
    <property type="entry name" value="AlgI"/>
    <property type="match status" value="1"/>
</dbReference>
<dbReference type="UniPathway" id="UPA00286"/>
<feature type="transmembrane region" description="Helical" evidence="12">
    <location>
        <begin position="360"/>
        <end position="381"/>
    </location>
</feature>
<feature type="transmembrane region" description="Helical" evidence="12">
    <location>
        <begin position="53"/>
        <end position="69"/>
    </location>
</feature>
<keyword evidence="4 11" id="KW-1003">Cell membrane</keyword>
<keyword evidence="6 11" id="KW-0812">Transmembrane</keyword>
<evidence type="ECO:0000256" key="9">
    <source>
        <dbReference type="ARBA" id="ARBA00023136"/>
    </source>
</evidence>
<feature type="transmembrane region" description="Helical" evidence="12">
    <location>
        <begin position="76"/>
        <end position="96"/>
    </location>
</feature>
<dbReference type="Pfam" id="PF03062">
    <property type="entry name" value="MBOAT"/>
    <property type="match status" value="1"/>
</dbReference>
<evidence type="ECO:0000256" key="3">
    <source>
        <dbReference type="ARBA" id="ARBA00010323"/>
    </source>
</evidence>
<dbReference type="OrthoDB" id="139172at2"/>
<comment type="subcellular location">
    <subcellularLocation>
        <location evidence="11">Cell inner membrane</location>
    </subcellularLocation>
    <subcellularLocation>
        <location evidence="1">Cell membrane</location>
        <topology evidence="1">Multi-pass membrane protein</topology>
    </subcellularLocation>
</comment>
<accession>A0A0A2SS99</accession>
<organism evidence="13 14">
    <name type="scientific">Legionella norrlandica</name>
    <dbReference type="NCBI Taxonomy" id="1498499"/>
    <lineage>
        <taxon>Bacteria</taxon>
        <taxon>Pseudomonadati</taxon>
        <taxon>Pseudomonadota</taxon>
        <taxon>Gammaproteobacteria</taxon>
        <taxon>Legionellales</taxon>
        <taxon>Legionellaceae</taxon>
        <taxon>Legionella</taxon>
    </lineage>
</organism>
<dbReference type="InterPro" id="IPR028362">
    <property type="entry name" value="AlgI"/>
</dbReference>
<dbReference type="EC" id="2.3.1.-" evidence="11"/>
<sequence>MLFNSYSFIFLFLPATFVLFLLFQWRHKRSETILFLFVTSIIFYGYWNFSYLPFLLLSILFNFFISFLMERINRVFFYAGLIGNLSLLIYFKYSQFLLTNLYLLLNQPLELINEDLPLGISFFTFTQIAYLTDCYRKQIKVPRFINFGLFVTFFPHLMAGPILHHQEIMPQFENEKRKLFSWENCAVGLTIFSIGLFKKTIIADSLAPYANTVFSAASKDSITFIEAWCGSISYTFQLYFDFSGYSDMAIGLARLFGIIFPLNFNSPYKAFNIISFWRRWHMTLSRFLRDYVYIPLGGNRKGNIKRYLNLMITMIIGGIWHGAGWTFIMWGLLHGFYLVINHVWLLIKKHYFQFFFLNKWICNFFAQIITFLAVVIAWIFFRAETFTTSYHILTALFSPISSSGSLFNPEQLKHLFALLFTTGFIVFLAPNTQQLLYKYRPALETYPGEIERYPLKHWHWTPNAFTAAVCAFLTLSSLLSFGHISEFLYYKF</sequence>
<keyword evidence="9 11" id="KW-0472">Membrane</keyword>
<evidence type="ECO:0000256" key="6">
    <source>
        <dbReference type="ARBA" id="ARBA00022692"/>
    </source>
</evidence>
<evidence type="ECO:0000256" key="5">
    <source>
        <dbReference type="ARBA" id="ARBA00022679"/>
    </source>
</evidence>
<dbReference type="GO" id="GO:0016746">
    <property type="term" value="F:acyltransferase activity"/>
    <property type="evidence" value="ECO:0007669"/>
    <property type="project" value="UniProtKB-KW"/>
</dbReference>
<evidence type="ECO:0000256" key="4">
    <source>
        <dbReference type="ARBA" id="ARBA00022475"/>
    </source>
</evidence>
<evidence type="ECO:0000256" key="12">
    <source>
        <dbReference type="SAM" id="Phobius"/>
    </source>
</evidence>
<evidence type="ECO:0000256" key="8">
    <source>
        <dbReference type="ARBA" id="ARBA00022989"/>
    </source>
</evidence>
<dbReference type="InterPro" id="IPR024194">
    <property type="entry name" value="Ac/AlaTfrase_AlgI/DltB"/>
</dbReference>
<keyword evidence="11" id="KW-0997">Cell inner membrane</keyword>
<evidence type="ECO:0000256" key="11">
    <source>
        <dbReference type="PIRNR" id="PIRNR016636"/>
    </source>
</evidence>
<dbReference type="RefSeq" id="WP_035888211.1">
    <property type="nucleotide sequence ID" value="NZ_JNCF01000012.1"/>
</dbReference>
<dbReference type="GO" id="GO:0005886">
    <property type="term" value="C:plasma membrane"/>
    <property type="evidence" value="ECO:0007669"/>
    <property type="project" value="UniProtKB-SubCell"/>
</dbReference>
<evidence type="ECO:0000313" key="14">
    <source>
        <dbReference type="Proteomes" id="UP000054422"/>
    </source>
</evidence>
<dbReference type="Proteomes" id="UP000054422">
    <property type="component" value="Unassembled WGS sequence"/>
</dbReference>
<evidence type="ECO:0000256" key="10">
    <source>
        <dbReference type="ARBA" id="ARBA00023315"/>
    </source>
</evidence>
<evidence type="ECO:0000256" key="7">
    <source>
        <dbReference type="ARBA" id="ARBA00022841"/>
    </source>
</evidence>
<protein>
    <recommendedName>
        <fullName evidence="11">Probable alginate O-acetylase</fullName>
        <ecNumber evidence="11">2.3.1.-</ecNumber>
    </recommendedName>
</protein>
<gene>
    <name evidence="13" type="ORF">EP47_03165</name>
</gene>
<evidence type="ECO:0000256" key="2">
    <source>
        <dbReference type="ARBA" id="ARBA00005182"/>
    </source>
</evidence>
<reference evidence="13 14" key="1">
    <citation type="submission" date="2014-05" db="EMBL/GenBank/DDBJ databases">
        <authorList>
            <person name="Rizzardi K."/>
            <person name="Winiecka-Krusnell J."/>
            <person name="Ramliden M."/>
            <person name="Alm E."/>
            <person name="Andersson S."/>
            <person name="Byfors S."/>
        </authorList>
    </citation>
    <scope>NUCLEOTIDE SEQUENCE [LARGE SCALE GENOMIC DNA]</scope>
    <source>
        <strain evidence="13 14">LEGN</strain>
    </source>
</reference>
<comment type="caution">
    <text evidence="13">The sequence shown here is derived from an EMBL/GenBank/DDBJ whole genome shotgun (WGS) entry which is preliminary data.</text>
</comment>
<dbReference type="InterPro" id="IPR051085">
    <property type="entry name" value="MB_O-acyltransferase"/>
</dbReference>
<keyword evidence="14" id="KW-1185">Reference proteome</keyword>
<feature type="transmembrane region" description="Helical" evidence="12">
    <location>
        <begin position="30"/>
        <end position="47"/>
    </location>
</feature>
<dbReference type="PANTHER" id="PTHR13285">
    <property type="entry name" value="ACYLTRANSFERASE"/>
    <property type="match status" value="1"/>
</dbReference>
<dbReference type="STRING" id="1498499.EP47_03165"/>
<feature type="transmembrane region" description="Helical" evidence="12">
    <location>
        <begin position="6"/>
        <end position="23"/>
    </location>
</feature>
<evidence type="ECO:0000313" key="13">
    <source>
        <dbReference type="EMBL" id="KGP63637.1"/>
    </source>
</evidence>
<dbReference type="EMBL" id="JNCF01000012">
    <property type="protein sequence ID" value="KGP63637.1"/>
    <property type="molecule type" value="Genomic_DNA"/>
</dbReference>
<dbReference type="GO" id="GO:0042121">
    <property type="term" value="P:alginic acid biosynthetic process"/>
    <property type="evidence" value="ECO:0007669"/>
    <property type="project" value="UniProtKB-UniRule"/>
</dbReference>
<keyword evidence="10 11" id="KW-0012">Acyltransferase</keyword>
<feature type="transmembrane region" description="Helical" evidence="12">
    <location>
        <begin position="464"/>
        <end position="490"/>
    </location>
</feature>
<feature type="transmembrane region" description="Helical" evidence="12">
    <location>
        <begin position="414"/>
        <end position="430"/>
    </location>
</feature>